<gene>
    <name evidence="2" type="ORF">C8D94_102565</name>
</gene>
<reference evidence="2 3" key="1">
    <citation type="submission" date="2018-07" db="EMBL/GenBank/DDBJ databases">
        <title>Genomic Encyclopedia of Type Strains, Phase IV (KMG-IV): sequencing the most valuable type-strain genomes for metagenomic binning, comparative biology and taxonomic classification.</title>
        <authorList>
            <person name="Goeker M."/>
        </authorList>
    </citation>
    <scope>NUCLEOTIDE SEQUENCE [LARGE SCALE GENOMIC DNA]</scope>
    <source>
        <strain evidence="2 3">DSM 101478</strain>
    </source>
</reference>
<dbReference type="InterPro" id="IPR011604">
    <property type="entry name" value="PDDEXK-like_dom_sf"/>
</dbReference>
<protein>
    <submittedName>
        <fullName evidence="2">Uncharacterized protein DUF2779</fullName>
    </submittedName>
</protein>
<dbReference type="Pfam" id="PF11074">
    <property type="entry name" value="DUF2779"/>
    <property type="match status" value="1"/>
</dbReference>
<evidence type="ECO:0000259" key="1">
    <source>
        <dbReference type="Pfam" id="PF11074"/>
    </source>
</evidence>
<name>A0A370QG85_9FLAO</name>
<comment type="caution">
    <text evidence="2">The sequence shown here is derived from an EMBL/GenBank/DDBJ whole genome shotgun (WGS) entry which is preliminary data.</text>
</comment>
<organism evidence="2 3">
    <name type="scientific">Marinirhabdus gelatinilytica</name>
    <dbReference type="NCBI Taxonomy" id="1703343"/>
    <lineage>
        <taxon>Bacteria</taxon>
        <taxon>Pseudomonadati</taxon>
        <taxon>Bacteroidota</taxon>
        <taxon>Flavobacteriia</taxon>
        <taxon>Flavobacteriales</taxon>
        <taxon>Flavobacteriaceae</taxon>
    </lineage>
</organism>
<dbReference type="Gene3D" id="3.90.320.10">
    <property type="match status" value="1"/>
</dbReference>
<evidence type="ECO:0000313" key="3">
    <source>
        <dbReference type="Proteomes" id="UP000255317"/>
    </source>
</evidence>
<sequence length="492" mass="56746">MHQLTKTDFIHYLNCPESLWLLKNKPNVYPNGEFSLFLEKLIKEGYEVEAYAKQLFTDGIEIPENASPEFTKGIINKGGTVYFQPSFSTQKGVFARIDILERLANNTWHIYEVKSSTSIKTDNKHNHLKDACFQKQVLTENGFTVSKVSIIHLNKEYVKQGHIVASDLLEIEEVTDKLEALYSSVVNKINAASNFINKETINETECSCKYNTRSNHCDSFKYFNTTIPEYPIYEIGNIRAKKIGQLVDNDQLAIIDIPLDFELNVNQQTQVESVKQEQPIINITNIKRELDKLKFPLHFIDYETYASAIPKLDGLSPHKHLTFQVSIHTLTEKGTLTHFEYLLDAMKMPIDMLQAMQDFTGSTGTFVSWHASFEIGRNKDLIEWLPQFTNYLTYINEHTFDLETIFKKDYIDYRFHGSSSIKKVLPVIVPEIAYSDLDVNNGTMALDTWGRMVLDEDFKEDKETTRKNLLEYCELDTLAMVKIYEVLIEIIG</sequence>
<evidence type="ECO:0000313" key="2">
    <source>
        <dbReference type="EMBL" id="RDK87378.1"/>
    </source>
</evidence>
<dbReference type="EMBL" id="QRAO01000002">
    <property type="protein sequence ID" value="RDK87378.1"/>
    <property type="molecule type" value="Genomic_DNA"/>
</dbReference>
<dbReference type="OrthoDB" id="9783873at2"/>
<dbReference type="InterPro" id="IPR021301">
    <property type="entry name" value="DUF2779"/>
</dbReference>
<keyword evidence="3" id="KW-1185">Reference proteome</keyword>
<dbReference type="Proteomes" id="UP000255317">
    <property type="component" value="Unassembled WGS sequence"/>
</dbReference>
<accession>A0A370QG85</accession>
<dbReference type="AlphaFoldDB" id="A0A370QG85"/>
<dbReference type="RefSeq" id="WP_115123556.1">
    <property type="nucleotide sequence ID" value="NZ_QRAO01000002.1"/>
</dbReference>
<proteinExistence type="predicted"/>
<feature type="domain" description="DUF2779" evidence="1">
    <location>
        <begin position="298"/>
        <end position="420"/>
    </location>
</feature>